<gene>
    <name evidence="2" type="ORF">WJX74_008993</name>
</gene>
<name>A0AAW1RFA1_9CHLO</name>
<feature type="region of interest" description="Disordered" evidence="1">
    <location>
        <begin position="1"/>
        <end position="135"/>
    </location>
</feature>
<dbReference type="EMBL" id="JALJOS010000012">
    <property type="protein sequence ID" value="KAK9832404.1"/>
    <property type="molecule type" value="Genomic_DNA"/>
</dbReference>
<evidence type="ECO:0000313" key="3">
    <source>
        <dbReference type="Proteomes" id="UP001438707"/>
    </source>
</evidence>
<proteinExistence type="predicted"/>
<keyword evidence="3" id="KW-1185">Reference proteome</keyword>
<accession>A0AAW1RFA1</accession>
<dbReference type="Proteomes" id="UP001438707">
    <property type="component" value="Unassembled WGS sequence"/>
</dbReference>
<organism evidence="2 3">
    <name type="scientific">Apatococcus lobatus</name>
    <dbReference type="NCBI Taxonomy" id="904363"/>
    <lineage>
        <taxon>Eukaryota</taxon>
        <taxon>Viridiplantae</taxon>
        <taxon>Chlorophyta</taxon>
        <taxon>core chlorophytes</taxon>
        <taxon>Trebouxiophyceae</taxon>
        <taxon>Chlorellales</taxon>
        <taxon>Chlorellaceae</taxon>
        <taxon>Apatococcus</taxon>
    </lineage>
</organism>
<comment type="caution">
    <text evidence="2">The sequence shown here is derived from an EMBL/GenBank/DDBJ whole genome shotgun (WGS) entry which is preliminary data.</text>
</comment>
<evidence type="ECO:0000256" key="1">
    <source>
        <dbReference type="SAM" id="MobiDB-lite"/>
    </source>
</evidence>
<protein>
    <submittedName>
        <fullName evidence="2">Uncharacterized protein</fullName>
    </submittedName>
</protein>
<dbReference type="AlphaFoldDB" id="A0AAW1RFA1"/>
<evidence type="ECO:0000313" key="2">
    <source>
        <dbReference type="EMBL" id="KAK9832404.1"/>
    </source>
</evidence>
<sequence>MLNNQPGTVADELAAAAPSTRQPGISGAETLPNEGDEQGLKPLHTMGAEAADFTLEGAAPSGVPEKGGLYSSKPAEHDSTTVSSAQLDAEIRDMQSPARGMLAASEESRLQAQKVPRQPGQLPQFEHGETLTPKR</sequence>
<reference evidence="2 3" key="1">
    <citation type="journal article" date="2024" name="Nat. Commun.">
        <title>Phylogenomics reveals the evolutionary origins of lichenization in chlorophyte algae.</title>
        <authorList>
            <person name="Puginier C."/>
            <person name="Libourel C."/>
            <person name="Otte J."/>
            <person name="Skaloud P."/>
            <person name="Haon M."/>
            <person name="Grisel S."/>
            <person name="Petersen M."/>
            <person name="Berrin J.G."/>
            <person name="Delaux P.M."/>
            <person name="Dal Grande F."/>
            <person name="Keller J."/>
        </authorList>
    </citation>
    <scope>NUCLEOTIDE SEQUENCE [LARGE SCALE GENOMIC DNA]</scope>
    <source>
        <strain evidence="2 3">SAG 2145</strain>
    </source>
</reference>